<dbReference type="SUPFAM" id="SSF54495">
    <property type="entry name" value="UBC-like"/>
    <property type="match status" value="1"/>
</dbReference>
<dbReference type="SUPFAM" id="SSF81383">
    <property type="entry name" value="F-box domain"/>
    <property type="match status" value="1"/>
</dbReference>
<evidence type="ECO:0000313" key="3">
    <source>
        <dbReference type="Proteomes" id="UP001530315"/>
    </source>
</evidence>
<protein>
    <recommendedName>
        <fullName evidence="1">RWD domain-containing protein</fullName>
    </recommendedName>
</protein>
<dbReference type="Gene3D" id="3.10.110.10">
    <property type="entry name" value="Ubiquitin Conjugating Enzyme"/>
    <property type="match status" value="1"/>
</dbReference>
<organism evidence="2 3">
    <name type="scientific">Stephanodiscus triporus</name>
    <dbReference type="NCBI Taxonomy" id="2934178"/>
    <lineage>
        <taxon>Eukaryota</taxon>
        <taxon>Sar</taxon>
        <taxon>Stramenopiles</taxon>
        <taxon>Ochrophyta</taxon>
        <taxon>Bacillariophyta</taxon>
        <taxon>Coscinodiscophyceae</taxon>
        <taxon>Thalassiosirophycidae</taxon>
        <taxon>Stephanodiscales</taxon>
        <taxon>Stephanodiscaceae</taxon>
        <taxon>Stephanodiscus</taxon>
    </lineage>
</organism>
<dbReference type="InterPro" id="IPR016135">
    <property type="entry name" value="UBQ-conjugating_enzyme/RWD"/>
</dbReference>
<name>A0ABD3QIF3_9STRA</name>
<feature type="domain" description="RWD" evidence="1">
    <location>
        <begin position="15"/>
        <end position="131"/>
    </location>
</feature>
<dbReference type="InterPro" id="IPR006575">
    <property type="entry name" value="RWD_dom"/>
</dbReference>
<dbReference type="Proteomes" id="UP001530315">
    <property type="component" value="Unassembled WGS sequence"/>
</dbReference>
<reference evidence="2 3" key="1">
    <citation type="submission" date="2024-10" db="EMBL/GenBank/DDBJ databases">
        <title>Updated reference genomes for cyclostephanoid diatoms.</title>
        <authorList>
            <person name="Roberts W.R."/>
            <person name="Alverson A.J."/>
        </authorList>
    </citation>
    <scope>NUCLEOTIDE SEQUENCE [LARGE SCALE GENOMIC DNA]</scope>
    <source>
        <strain evidence="2 3">AJA276-08</strain>
    </source>
</reference>
<proteinExistence type="predicted"/>
<dbReference type="AlphaFoldDB" id="A0ABD3QIF3"/>
<dbReference type="InterPro" id="IPR036047">
    <property type="entry name" value="F-box-like_dom_sf"/>
</dbReference>
<keyword evidence="3" id="KW-1185">Reference proteome</keyword>
<gene>
    <name evidence="2" type="ORF">ACHAW5_001807</name>
</gene>
<accession>A0ABD3QIF3</accession>
<evidence type="ECO:0000259" key="1">
    <source>
        <dbReference type="Pfam" id="PF05773"/>
    </source>
</evidence>
<dbReference type="Pfam" id="PF05773">
    <property type="entry name" value="RWD"/>
    <property type="match status" value="1"/>
</dbReference>
<dbReference type="EMBL" id="JALLAZ020000225">
    <property type="protein sequence ID" value="KAL3800213.1"/>
    <property type="molecule type" value="Genomic_DNA"/>
</dbReference>
<sequence>MSRRDEGGEDEYLIAQQDECSAMSVIFDEDFALLCRDPISYSIALKRPSEGGVGVGVGCDHLALAVSYHPAYPDVAPTFRLVVRDDVRCATHPRPLHPVQERAVLDAAYGAIARTGEPCVYGCVIAAQDFLDGGGLDGAGLALLSDDCLARVLTYLVATVRDVEIVCAALPVFRAASTTNAVWRPLCRRRWRGKWGFRGRWKRTTRDFRRHDDRHYWMRAYEVEEADATRTAISRDELSSMTFDCRPWFSLRLLRNQPDNMRDVLPTGLRESVGDVVFSKTGEVSANQLVFNESTWEGSNYISGDDDGAITRLDWFTGGFIGGGNYSVHRTANWGWELQGFSFVLRAVDDDVDGRGNHRDELWGDLTRSIIVQERPQWVRPGRYHDYNYREIPDDEDYKSMLGW</sequence>
<evidence type="ECO:0000313" key="2">
    <source>
        <dbReference type="EMBL" id="KAL3800213.1"/>
    </source>
</evidence>
<comment type="caution">
    <text evidence="2">The sequence shown here is derived from an EMBL/GenBank/DDBJ whole genome shotgun (WGS) entry which is preliminary data.</text>
</comment>